<dbReference type="GeneID" id="93444683"/>
<gene>
    <name evidence="2" type="ORF">IR015_02150</name>
</gene>
<organism evidence="1">
    <name type="scientific">Pseudomonas putida</name>
    <name type="common">Arthrobacter siderocapsulatus</name>
    <dbReference type="NCBI Taxonomy" id="303"/>
    <lineage>
        <taxon>Bacteria</taxon>
        <taxon>Pseudomonadati</taxon>
        <taxon>Pseudomonadota</taxon>
        <taxon>Gammaproteobacteria</taxon>
        <taxon>Pseudomonadales</taxon>
        <taxon>Pseudomonadaceae</taxon>
        <taxon>Pseudomonas</taxon>
    </lineage>
</organism>
<reference evidence="1" key="1">
    <citation type="journal article" date="2017" name="Oncotarget">
        <title>pSY153-MDR, a p12969-DIM-related mega plasmid carrying blaIMP-45 and armA, from clinical Pseudomonas putida.</title>
        <authorList>
            <person name="Yuan M."/>
            <person name="Chen H."/>
            <person name="Zhu X."/>
            <person name="Feng J."/>
            <person name="Zhan Z."/>
            <person name="Zhang D."/>
            <person name="Chen X."/>
            <person name="Zhao X."/>
            <person name="Lu J."/>
            <person name="Xu J."/>
            <person name="Zhou D."/>
            <person name="Li J."/>
        </authorList>
    </citation>
    <scope>NUCLEOTIDE SEQUENCE</scope>
    <source>
        <strain evidence="1">SY153</strain>
        <plasmid evidence="1">pSY153-MDR</plasmid>
    </source>
</reference>
<dbReference type="EMBL" id="KY883660">
    <property type="protein sequence ID" value="ASU52219.1"/>
    <property type="molecule type" value="Genomic_DNA"/>
</dbReference>
<reference evidence="2" key="2">
    <citation type="submission" date="2020-10" db="EMBL/GenBank/DDBJ databases">
        <title>Genome sequences of Pseudomonas isolates.</title>
        <authorList>
            <person name="Wessels L."/>
            <person name="Reich F."/>
            <person name="Hammerl J."/>
        </authorList>
    </citation>
    <scope>NUCLEOTIDE SEQUENCE</scope>
    <source>
        <strain evidence="2">20-MO00640-0</strain>
    </source>
</reference>
<dbReference type="AlphaFoldDB" id="A0A223Q3L5"/>
<keyword evidence="1" id="KW-0614">Plasmid</keyword>
<name>A0A223Q3L5_PSEPU</name>
<dbReference type="RefSeq" id="WP_019437955.1">
    <property type="nucleotide sequence ID" value="NZ_CP134603.1"/>
</dbReference>
<dbReference type="Proteomes" id="UP000639504">
    <property type="component" value="Unassembled WGS sequence"/>
</dbReference>
<dbReference type="EMBL" id="JADLKB010000002">
    <property type="protein sequence ID" value="MBF8734205.1"/>
    <property type="molecule type" value="Genomic_DNA"/>
</dbReference>
<geneLocation type="plasmid" evidence="1">
    <name>pSY153-MDR</name>
</geneLocation>
<evidence type="ECO:0000313" key="1">
    <source>
        <dbReference type="EMBL" id="ASU52219.1"/>
    </source>
</evidence>
<protein>
    <submittedName>
        <fullName evidence="1">Uncharacterized protein</fullName>
    </submittedName>
</protein>
<sequence>MADSLPERIKMKITIEIDAPSDALEEIPQMIDNAIDGVKFGSASGNGFLLGQKGSYRYTVEDNLPRKPATLETLFGMFDAQLAPGELTSEVRMAILAVGGEDALQWWTELGEHERYRWLNKPGIDTPIDAWQEFKRQQGH</sequence>
<proteinExistence type="predicted"/>
<evidence type="ECO:0000313" key="2">
    <source>
        <dbReference type="EMBL" id="MBF8734205.1"/>
    </source>
</evidence>
<accession>A0A223Q3L5</accession>